<name>A0ABU8QKE3_9RHOB</name>
<evidence type="ECO:0000313" key="2">
    <source>
        <dbReference type="EMBL" id="MEJ5219885.1"/>
    </source>
</evidence>
<dbReference type="PANTHER" id="PTHR43240">
    <property type="entry name" value="1,4-DIHYDROXY-2-NAPHTHOYL-COA THIOESTERASE 1"/>
    <property type="match status" value="1"/>
</dbReference>
<evidence type="ECO:0000259" key="1">
    <source>
        <dbReference type="Pfam" id="PF03061"/>
    </source>
</evidence>
<dbReference type="Gene3D" id="3.10.129.10">
    <property type="entry name" value="Hotdog Thioesterase"/>
    <property type="match status" value="1"/>
</dbReference>
<gene>
    <name evidence="2" type="ORF">WG622_16635</name>
</gene>
<accession>A0ABU8QKE3</accession>
<dbReference type="SUPFAM" id="SSF54637">
    <property type="entry name" value="Thioesterase/thiol ester dehydrase-isomerase"/>
    <property type="match status" value="1"/>
</dbReference>
<dbReference type="EMBL" id="JBBGAZ010000013">
    <property type="protein sequence ID" value="MEJ5219885.1"/>
    <property type="molecule type" value="Genomic_DNA"/>
</dbReference>
<dbReference type="InterPro" id="IPR029069">
    <property type="entry name" value="HotDog_dom_sf"/>
</dbReference>
<dbReference type="EC" id="3.1.2.-" evidence="2"/>
<organism evidence="2 3">
    <name type="scientific">Cognatishimia coralii</name>
    <dbReference type="NCBI Taxonomy" id="3083254"/>
    <lineage>
        <taxon>Bacteria</taxon>
        <taxon>Pseudomonadati</taxon>
        <taxon>Pseudomonadota</taxon>
        <taxon>Alphaproteobacteria</taxon>
        <taxon>Rhodobacterales</taxon>
        <taxon>Paracoccaceae</taxon>
        <taxon>Cognatishimia</taxon>
    </lineage>
</organism>
<dbReference type="GO" id="GO:0016787">
    <property type="term" value="F:hydrolase activity"/>
    <property type="evidence" value="ECO:0007669"/>
    <property type="project" value="UniProtKB-KW"/>
</dbReference>
<feature type="domain" description="Thioesterase" evidence="1">
    <location>
        <begin position="59"/>
        <end position="133"/>
    </location>
</feature>
<protein>
    <submittedName>
        <fullName evidence="2">PaaI family thioesterase</fullName>
        <ecNumber evidence="2">3.1.2.-</ecNumber>
    </submittedName>
</protein>
<sequence>MLDNLTLYEHLPEKQFQHLSAQFAREPAYRYIGLKLRDLRRGFCATVTTVSNDLHHHRGAVQGGIIAMIADATAGYTALASLDVEAMYDDMATIEFKTSFFRPGAAKELICVSNLVHGGNRTLFCAAKIYLDEIGDNQLCADATLTFSRLRSRA</sequence>
<dbReference type="Proteomes" id="UP001368270">
    <property type="component" value="Unassembled WGS sequence"/>
</dbReference>
<reference evidence="2 3" key="1">
    <citation type="submission" date="2024-03" db="EMBL/GenBank/DDBJ databases">
        <title>Cognatishimia coralii sp. nov., a marine bacterium isolated from coral surrounding seawater.</title>
        <authorList>
            <person name="Liu X."/>
            <person name="Liu S."/>
            <person name="Sun H."/>
            <person name="Zhang Y."/>
        </authorList>
    </citation>
    <scope>NUCLEOTIDE SEQUENCE [LARGE SCALE GENOMIC DNA]</scope>
    <source>
        <strain evidence="2 3">D5M38</strain>
    </source>
</reference>
<proteinExistence type="predicted"/>
<keyword evidence="2" id="KW-0378">Hydrolase</keyword>
<dbReference type="PANTHER" id="PTHR43240:SF20">
    <property type="entry name" value="MEDIUM_LONG-CHAIN ACYL-COA THIOESTERASE YIGI"/>
    <property type="match status" value="1"/>
</dbReference>
<dbReference type="InterPro" id="IPR006683">
    <property type="entry name" value="Thioestr_dom"/>
</dbReference>
<comment type="caution">
    <text evidence="2">The sequence shown here is derived from an EMBL/GenBank/DDBJ whole genome shotgun (WGS) entry which is preliminary data.</text>
</comment>
<keyword evidence="3" id="KW-1185">Reference proteome</keyword>
<evidence type="ECO:0000313" key="3">
    <source>
        <dbReference type="Proteomes" id="UP001368270"/>
    </source>
</evidence>
<dbReference type="Pfam" id="PF03061">
    <property type="entry name" value="4HBT"/>
    <property type="match status" value="1"/>
</dbReference>
<dbReference type="RefSeq" id="WP_243614282.1">
    <property type="nucleotide sequence ID" value="NZ_JBBGAZ010000013.1"/>
</dbReference>
<dbReference type="CDD" id="cd03443">
    <property type="entry name" value="PaaI_thioesterase"/>
    <property type="match status" value="1"/>
</dbReference>